<keyword evidence="8" id="KW-1185">Reference proteome</keyword>
<feature type="transmembrane region" description="Helical" evidence="6">
    <location>
        <begin position="388"/>
        <end position="405"/>
    </location>
</feature>
<feature type="transmembrane region" description="Helical" evidence="6">
    <location>
        <begin position="190"/>
        <end position="214"/>
    </location>
</feature>
<feature type="transmembrane region" description="Helical" evidence="6">
    <location>
        <begin position="49"/>
        <end position="71"/>
    </location>
</feature>
<dbReference type="Gene3D" id="1.20.1740.10">
    <property type="entry name" value="Amino acid/polyamine transporter I"/>
    <property type="match status" value="1"/>
</dbReference>
<accession>A0A3A5M8G1</accession>
<feature type="transmembrane region" description="Helical" evidence="6">
    <location>
        <begin position="411"/>
        <end position="428"/>
    </location>
</feature>
<evidence type="ECO:0000313" key="7">
    <source>
        <dbReference type="EMBL" id="RJT83422.1"/>
    </source>
</evidence>
<feature type="transmembrane region" description="Helical" evidence="6">
    <location>
        <begin position="278"/>
        <end position="302"/>
    </location>
</feature>
<feature type="transmembrane region" description="Helical" evidence="6">
    <location>
        <begin position="119"/>
        <end position="143"/>
    </location>
</feature>
<dbReference type="PIRSF" id="PIRSF006060">
    <property type="entry name" value="AA_transporter"/>
    <property type="match status" value="1"/>
</dbReference>
<keyword evidence="3 6" id="KW-0812">Transmembrane</keyword>
<dbReference type="GO" id="GO:0022857">
    <property type="term" value="F:transmembrane transporter activity"/>
    <property type="evidence" value="ECO:0007669"/>
    <property type="project" value="InterPro"/>
</dbReference>
<organism evidence="7 8">
    <name type="scientific">Arthrobacter cheniae</name>
    <dbReference type="NCBI Taxonomy" id="1258888"/>
    <lineage>
        <taxon>Bacteria</taxon>
        <taxon>Bacillati</taxon>
        <taxon>Actinomycetota</taxon>
        <taxon>Actinomycetes</taxon>
        <taxon>Micrococcales</taxon>
        <taxon>Micrococcaceae</taxon>
        <taxon>Arthrobacter</taxon>
    </lineage>
</organism>
<dbReference type="OrthoDB" id="4568421at2"/>
<gene>
    <name evidence="7" type="ORF">D6T63_03025</name>
</gene>
<feature type="transmembrane region" description="Helical" evidence="6">
    <location>
        <begin position="92"/>
        <end position="113"/>
    </location>
</feature>
<evidence type="ECO:0000256" key="2">
    <source>
        <dbReference type="ARBA" id="ARBA00022475"/>
    </source>
</evidence>
<feature type="transmembrane region" description="Helical" evidence="6">
    <location>
        <begin position="235"/>
        <end position="258"/>
    </location>
</feature>
<evidence type="ECO:0000256" key="6">
    <source>
        <dbReference type="SAM" id="Phobius"/>
    </source>
</evidence>
<dbReference type="Proteomes" id="UP000272560">
    <property type="component" value="Unassembled WGS sequence"/>
</dbReference>
<dbReference type="PANTHER" id="PTHR42770:SF11">
    <property type="entry name" value="INNER MEMBRANE TRANSPORT PROTEIN YBAT"/>
    <property type="match status" value="1"/>
</dbReference>
<sequence>MTSTQQHTDTKLRRGISGPLLYLFILGDVLGAGVYALVGVISAEVGGAIWMPLMVALALALLTAGSYAELVTKYPKAGGAAVFAERAFRKPFISFLVGFCMLAAGVTSAAGLAQAFAGGYLTTFVDVPAVPAALVFLVLLALLNMRGIKESVRSNVVMTVIEVSGLVLVIVVVGIFVAGGNGDISRVNEFPPGVGAASAVLAASLIAYYSFVGFEVSANVAEEVKDVSRVYPKALFGALLTAGVVYLLIGLASSAALAPDDLAGSSSPLLDVVAATGAGIPAWLFSLVALIAVANGALLTMIMSSRLTYGMAEQGLFPSVFGRVLPHRRTPWVAIVATTLVAMTLTLTGGLESLSQTVVLLLLFVFLSTNIAVIVLKKDTVEHKHFRIPVVVPYLAIASCVLLLTQQTAEIWLRTGILLAVGLALYGAQRLVRGRAKAPSGS</sequence>
<evidence type="ECO:0000313" key="8">
    <source>
        <dbReference type="Proteomes" id="UP000272560"/>
    </source>
</evidence>
<feature type="transmembrane region" description="Helical" evidence="6">
    <location>
        <begin position="20"/>
        <end position="43"/>
    </location>
</feature>
<keyword evidence="5 6" id="KW-0472">Membrane</keyword>
<name>A0A3A5M8G1_9MICC</name>
<dbReference type="RefSeq" id="WP_120147505.1">
    <property type="nucleotide sequence ID" value="NZ_QZVT01000001.1"/>
</dbReference>
<evidence type="ECO:0000256" key="4">
    <source>
        <dbReference type="ARBA" id="ARBA00022989"/>
    </source>
</evidence>
<comment type="subcellular location">
    <subcellularLocation>
        <location evidence="1">Cell membrane</location>
        <topology evidence="1">Multi-pass membrane protein</topology>
    </subcellularLocation>
</comment>
<evidence type="ECO:0000256" key="3">
    <source>
        <dbReference type="ARBA" id="ARBA00022692"/>
    </source>
</evidence>
<dbReference type="GO" id="GO:0005886">
    <property type="term" value="C:plasma membrane"/>
    <property type="evidence" value="ECO:0007669"/>
    <property type="project" value="UniProtKB-SubCell"/>
</dbReference>
<dbReference type="EMBL" id="QZVT01000001">
    <property type="protein sequence ID" value="RJT83422.1"/>
    <property type="molecule type" value="Genomic_DNA"/>
</dbReference>
<dbReference type="Pfam" id="PF13520">
    <property type="entry name" value="AA_permease_2"/>
    <property type="match status" value="1"/>
</dbReference>
<dbReference type="AlphaFoldDB" id="A0A3A5M8G1"/>
<keyword evidence="4 6" id="KW-1133">Transmembrane helix</keyword>
<evidence type="ECO:0000256" key="5">
    <source>
        <dbReference type="ARBA" id="ARBA00023136"/>
    </source>
</evidence>
<feature type="transmembrane region" description="Helical" evidence="6">
    <location>
        <begin position="357"/>
        <end position="376"/>
    </location>
</feature>
<dbReference type="InterPro" id="IPR002293">
    <property type="entry name" value="AA/rel_permease1"/>
</dbReference>
<dbReference type="PANTHER" id="PTHR42770">
    <property type="entry name" value="AMINO ACID TRANSPORTER-RELATED"/>
    <property type="match status" value="1"/>
</dbReference>
<proteinExistence type="predicted"/>
<evidence type="ECO:0000256" key="1">
    <source>
        <dbReference type="ARBA" id="ARBA00004651"/>
    </source>
</evidence>
<reference evidence="7 8" key="1">
    <citation type="submission" date="2018-09" db="EMBL/GenBank/DDBJ databases">
        <title>Novel species of Arthrobacter.</title>
        <authorList>
            <person name="Liu Q."/>
            <person name="Xin Y.-H."/>
        </authorList>
    </citation>
    <scope>NUCLEOTIDE SEQUENCE [LARGE SCALE GENOMIC DNA]</scope>
    <source>
        <strain evidence="7 8">Hz2</strain>
    </source>
</reference>
<dbReference type="InterPro" id="IPR050367">
    <property type="entry name" value="APC_superfamily"/>
</dbReference>
<keyword evidence="2" id="KW-1003">Cell membrane</keyword>
<feature type="transmembrane region" description="Helical" evidence="6">
    <location>
        <begin position="155"/>
        <end position="178"/>
    </location>
</feature>
<comment type="caution">
    <text evidence="7">The sequence shown here is derived from an EMBL/GenBank/DDBJ whole genome shotgun (WGS) entry which is preliminary data.</text>
</comment>
<protein>
    <submittedName>
        <fullName evidence="7">Amino acid permease</fullName>
    </submittedName>
</protein>
<feature type="transmembrane region" description="Helical" evidence="6">
    <location>
        <begin position="332"/>
        <end position="351"/>
    </location>
</feature>